<evidence type="ECO:0000313" key="2">
    <source>
        <dbReference type="EMBL" id="MFC4244872.1"/>
    </source>
</evidence>
<dbReference type="Gene3D" id="2.60.120.620">
    <property type="entry name" value="q2cbj1_9rhob like domain"/>
    <property type="match status" value="1"/>
</dbReference>
<gene>
    <name evidence="2" type="ORF">ACFOYW_15975</name>
</gene>
<dbReference type="Proteomes" id="UP001595900">
    <property type="component" value="Unassembled WGS sequence"/>
</dbReference>
<dbReference type="EC" id="1.14.11.-" evidence="2"/>
<proteinExistence type="predicted"/>
<organism evidence="2 3">
    <name type="scientific">Gryllotalpicola reticulitermitis</name>
    <dbReference type="NCBI Taxonomy" id="1184153"/>
    <lineage>
        <taxon>Bacteria</taxon>
        <taxon>Bacillati</taxon>
        <taxon>Actinomycetota</taxon>
        <taxon>Actinomycetes</taxon>
        <taxon>Micrococcales</taxon>
        <taxon>Microbacteriaceae</taxon>
        <taxon>Gryllotalpicola</taxon>
    </lineage>
</organism>
<evidence type="ECO:0000259" key="1">
    <source>
        <dbReference type="Pfam" id="PF13640"/>
    </source>
</evidence>
<reference evidence="3" key="1">
    <citation type="journal article" date="2019" name="Int. J. Syst. Evol. Microbiol.">
        <title>The Global Catalogue of Microorganisms (GCM) 10K type strain sequencing project: providing services to taxonomists for standard genome sequencing and annotation.</title>
        <authorList>
            <consortium name="The Broad Institute Genomics Platform"/>
            <consortium name="The Broad Institute Genome Sequencing Center for Infectious Disease"/>
            <person name="Wu L."/>
            <person name="Ma J."/>
        </authorList>
    </citation>
    <scope>NUCLEOTIDE SEQUENCE [LARGE SCALE GENOMIC DNA]</scope>
    <source>
        <strain evidence="3">CGMCC 1.10363</strain>
    </source>
</reference>
<accession>A0ABV8QBN8</accession>
<evidence type="ECO:0000313" key="3">
    <source>
        <dbReference type="Proteomes" id="UP001595900"/>
    </source>
</evidence>
<feature type="domain" description="Prolyl 4-hydroxylase alpha subunit Fe(2+) 2OG dioxygenase" evidence="1">
    <location>
        <begin position="69"/>
        <end position="155"/>
    </location>
</feature>
<dbReference type="RefSeq" id="WP_390231123.1">
    <property type="nucleotide sequence ID" value="NZ_JBHSCN010000006.1"/>
</dbReference>
<sequence>MSTAREASDGPIPIVAVDGDQLAREVPWLADLYRNWFADLAKTFGDLTVRASDNPKVALSLNVQSGPVDRYPCHVDSNPVEGLLYLTDCDVNTGGELVVGLDPDASSVEQVDANCALIYPRAGQLFFFDARRNAHYVRPMRQDGVTRAVVTMNYYTESCPEATRPPGLDEQLFVSADGAA</sequence>
<dbReference type="EMBL" id="JBHSCN010000006">
    <property type="protein sequence ID" value="MFC4244872.1"/>
    <property type="molecule type" value="Genomic_DNA"/>
</dbReference>
<comment type="caution">
    <text evidence="2">The sequence shown here is derived from an EMBL/GenBank/DDBJ whole genome shotgun (WGS) entry which is preliminary data.</text>
</comment>
<dbReference type="InterPro" id="IPR044862">
    <property type="entry name" value="Pro_4_hyd_alph_FE2OG_OXY"/>
</dbReference>
<protein>
    <submittedName>
        <fullName evidence="2">2OG-Fe(II) oxygenase</fullName>
        <ecNumber evidence="2">1.14.11.-</ecNumber>
    </submittedName>
</protein>
<keyword evidence="2" id="KW-0560">Oxidoreductase</keyword>
<dbReference type="GO" id="GO:0016491">
    <property type="term" value="F:oxidoreductase activity"/>
    <property type="evidence" value="ECO:0007669"/>
    <property type="project" value="UniProtKB-KW"/>
</dbReference>
<name>A0ABV8QBN8_9MICO</name>
<dbReference type="Pfam" id="PF13640">
    <property type="entry name" value="2OG-FeII_Oxy_3"/>
    <property type="match status" value="1"/>
</dbReference>
<keyword evidence="3" id="KW-1185">Reference proteome</keyword>